<dbReference type="PANTHER" id="PTHR31610:SF0">
    <property type="entry name" value="SLC26A_SULP TRANSPORTER DOMAIN-CONTAINING PROTEIN"/>
    <property type="match status" value="1"/>
</dbReference>
<keyword evidence="2" id="KW-1133">Transmembrane helix</keyword>
<proteinExistence type="predicted"/>
<dbReference type="EMBL" id="MAXA01000001">
    <property type="protein sequence ID" value="OHV46728.1"/>
    <property type="molecule type" value="Genomic_DNA"/>
</dbReference>
<dbReference type="PANTHER" id="PTHR31610">
    <property type="entry name" value="SLR0360 PROTEIN"/>
    <property type="match status" value="1"/>
</dbReference>
<feature type="transmembrane region" description="Helical" evidence="2">
    <location>
        <begin position="383"/>
        <end position="403"/>
    </location>
</feature>
<feature type="transmembrane region" description="Helical" evidence="2">
    <location>
        <begin position="469"/>
        <end position="487"/>
    </location>
</feature>
<keyword evidence="2" id="KW-0812">Transmembrane</keyword>
<evidence type="ECO:0000256" key="2">
    <source>
        <dbReference type="SAM" id="Phobius"/>
    </source>
</evidence>
<feature type="transmembrane region" description="Helical" evidence="2">
    <location>
        <begin position="440"/>
        <end position="462"/>
    </location>
</feature>
<dbReference type="Proteomes" id="UP000179769">
    <property type="component" value="Unassembled WGS sequence"/>
</dbReference>
<feature type="region of interest" description="Disordered" evidence="1">
    <location>
        <begin position="532"/>
        <end position="591"/>
    </location>
</feature>
<feature type="transmembrane region" description="Helical" evidence="2">
    <location>
        <begin position="25"/>
        <end position="48"/>
    </location>
</feature>
<feature type="transmembrane region" description="Helical" evidence="2">
    <location>
        <begin position="177"/>
        <end position="197"/>
    </location>
</feature>
<keyword evidence="4" id="KW-1185">Reference proteome</keyword>
<evidence type="ECO:0000256" key="1">
    <source>
        <dbReference type="SAM" id="MobiDB-lite"/>
    </source>
</evidence>
<reference evidence="4" key="1">
    <citation type="submission" date="2016-07" db="EMBL/GenBank/DDBJ databases">
        <title>Frankia sp. NRRL B-16219 Genome sequencing.</title>
        <authorList>
            <person name="Ghodhbane-Gtari F."/>
            <person name="Swanson E."/>
            <person name="Gueddou A."/>
            <person name="Louati M."/>
            <person name="Nouioui I."/>
            <person name="Hezbri K."/>
            <person name="Abebe-Akele F."/>
            <person name="Simpson S."/>
            <person name="Morris K."/>
            <person name="Thomas K."/>
            <person name="Gtari M."/>
            <person name="Tisa L.S."/>
        </authorList>
    </citation>
    <scope>NUCLEOTIDE SEQUENCE [LARGE SCALE GENOMIC DNA]</scope>
    <source>
        <strain evidence="4">NRRL B-16219</strain>
    </source>
</reference>
<evidence type="ECO:0000313" key="3">
    <source>
        <dbReference type="EMBL" id="OHV46728.1"/>
    </source>
</evidence>
<sequence length="591" mass="60998">MIKIGSPPAERSVNLPYWTKGDTNAFFGLGINVLVNVIVLTSLCLFVVNIPKEDVFGAILPALGIAMLLGNFFYAWLGRRLALKEGRGDVTAMPYGPSVPHMFIVVFVIMLPIYLQTKDPVAAWQAGLAWAFIIGIIVMIGAFVGPTIRRYAPRAAMLGTLAGISIAFISMRPAAQMWDAAWIALPVFGLLLIGLLTDLKLPWNLPIGAVALLLGTAIGWIGGFMDAPAVGDAAKDIAVSLPTFHFDKLIDGLSDISPLLATAIPLGVYNFTEGMTNVESAASAGDSYNLRPILLADGLGAVVGAALGSPFPPAVYIGHPGWKAAGGRTGYSLATGAVIALLCFLGMFSLLNAVLPLPAIVPILLYIGLLIGAQAFQVSPKAHGAAVVAAIIPNIASWAAGLIDNTVTTAVGVASNLNPSVQLTVTDDDLEANSVLLHGLHVLGDGAVLAGLVLGTIVAFIIDKRFVHATIASAAGAVLAFVGLIHGEKVEWNASGQVALGYLFLAVVCAIWALTKPAPRVPDAEEIELERVHGVPPQRSRGDAAPAAVPEPAPTAVPAAVNGGRPGADEPSSAEPATAQPATGKPAAATS</sequence>
<gene>
    <name evidence="3" type="ORF">BBK14_00110</name>
</gene>
<feature type="transmembrane region" description="Helical" evidence="2">
    <location>
        <begin position="499"/>
        <end position="515"/>
    </location>
</feature>
<feature type="transmembrane region" description="Helical" evidence="2">
    <location>
        <begin position="97"/>
        <end position="115"/>
    </location>
</feature>
<evidence type="ECO:0000313" key="4">
    <source>
        <dbReference type="Proteomes" id="UP000179769"/>
    </source>
</evidence>
<dbReference type="RefSeq" id="WP_071059109.1">
    <property type="nucleotide sequence ID" value="NZ_MAXA01000001.1"/>
</dbReference>
<protein>
    <submittedName>
        <fullName evidence="3">Regulator</fullName>
    </submittedName>
</protein>
<feature type="transmembrane region" description="Helical" evidence="2">
    <location>
        <begin position="203"/>
        <end position="225"/>
    </location>
</feature>
<feature type="transmembrane region" description="Helical" evidence="2">
    <location>
        <begin position="127"/>
        <end position="145"/>
    </location>
</feature>
<keyword evidence="2" id="KW-0472">Membrane</keyword>
<feature type="transmembrane region" description="Helical" evidence="2">
    <location>
        <begin position="55"/>
        <end position="77"/>
    </location>
</feature>
<accession>A0A1S1RIU0</accession>
<feature type="transmembrane region" description="Helical" evidence="2">
    <location>
        <begin position="331"/>
        <end position="351"/>
    </location>
</feature>
<comment type="caution">
    <text evidence="3">The sequence shown here is derived from an EMBL/GenBank/DDBJ whole genome shotgun (WGS) entry which is preliminary data.</text>
</comment>
<feature type="transmembrane region" description="Helical" evidence="2">
    <location>
        <begin position="357"/>
        <end position="376"/>
    </location>
</feature>
<dbReference type="OrthoDB" id="3320984at2"/>
<name>A0A1S1RIU0_9ACTN</name>
<dbReference type="AlphaFoldDB" id="A0A1S1RIU0"/>
<organism evidence="3 4">
    <name type="scientific">Parafrankia soli</name>
    <dbReference type="NCBI Taxonomy" id="2599596"/>
    <lineage>
        <taxon>Bacteria</taxon>
        <taxon>Bacillati</taxon>
        <taxon>Actinomycetota</taxon>
        <taxon>Actinomycetes</taxon>
        <taxon>Frankiales</taxon>
        <taxon>Frankiaceae</taxon>
        <taxon>Parafrankia</taxon>
    </lineage>
</organism>